<sequence length="588" mass="61668">MALPTTSSPRNPSAPGPPDPAPGPPDPAPGRTSARRRRAAYPSGPGLVLGLAALLPLAFLAVFFVLPVGGMLARGFLPDGRLDLSGVPEVLGRARTLRVLWFTLWSSAAGTAGTLLLGLPTAYVLHRLRFPGRGLLRAVVIMPFVLPTVVVGVMFRSLLSTGGPLGFLGLDGTWVPILLAFVFFNLAVVVRTVGGMWEGLDRRAEESAATLGATPWQVWRTVTLPALAPAVVSAATLVFLFCSTAFGVVLTLGGLRYGTVETEIYLLTTQFLDLQGAAVLSVLQLVAVVVMLTLAARTRRRTEGALKRVGARAAARRPRREDAAALAVTALAVALVLVPVGTLVVRSLRRGGAWTLENYRMLTDPTSTPVLRVSVTDAVENSLRTAVDATVIAMTLGLIVALVVSRRPRSPGWARAVSLLDGAFMLPLGISAVTVGFGFLITLDRPPLDLRSSPVLVPIAQAMVALPLVVRTLTPVLRSVDPRQREAAAALGAGPWRAAWTAEAPVLARPLAAATGFAFAVSLGEFGATAFLARPDRPTVPVVIYQLISRPGAENLGMALAASVVLAGLTVAVMAVVERLRVGSVGTF</sequence>
<feature type="transmembrane region" description="Helical" evidence="8">
    <location>
        <begin position="46"/>
        <end position="66"/>
    </location>
</feature>
<keyword evidence="7 8" id="KW-0472">Membrane</keyword>
<evidence type="ECO:0000256" key="6">
    <source>
        <dbReference type="ARBA" id="ARBA00022989"/>
    </source>
</evidence>
<keyword evidence="4" id="KW-0997">Cell inner membrane</keyword>
<feature type="transmembrane region" description="Helical" evidence="8">
    <location>
        <begin position="226"/>
        <end position="254"/>
    </location>
</feature>
<dbReference type="SUPFAM" id="SSF161098">
    <property type="entry name" value="MetI-like"/>
    <property type="match status" value="2"/>
</dbReference>
<dbReference type="Proteomes" id="UP001589613">
    <property type="component" value="Unassembled WGS sequence"/>
</dbReference>
<organism evidence="11 12">
    <name type="scientific">Ornithinimicrobium kibberense</name>
    <dbReference type="NCBI Taxonomy" id="282060"/>
    <lineage>
        <taxon>Bacteria</taxon>
        <taxon>Bacillati</taxon>
        <taxon>Actinomycetota</taxon>
        <taxon>Actinomycetes</taxon>
        <taxon>Micrococcales</taxon>
        <taxon>Ornithinimicrobiaceae</taxon>
        <taxon>Ornithinimicrobium</taxon>
    </lineage>
</organism>
<dbReference type="EMBL" id="JBHMAX010000010">
    <property type="protein sequence ID" value="MFB9731428.1"/>
    <property type="molecule type" value="Genomic_DNA"/>
</dbReference>
<keyword evidence="2 8" id="KW-0813">Transport</keyword>
<dbReference type="RefSeq" id="WP_377465822.1">
    <property type="nucleotide sequence ID" value="NZ_JBHMAX010000010.1"/>
</dbReference>
<feature type="transmembrane region" description="Helical" evidence="8">
    <location>
        <begin position="135"/>
        <end position="154"/>
    </location>
</feature>
<dbReference type="Pfam" id="PF00528">
    <property type="entry name" value="BPD_transp_1"/>
    <property type="match status" value="2"/>
</dbReference>
<name>A0ABV5V114_9MICO</name>
<protein>
    <submittedName>
        <fullName evidence="11">ABC transporter permease</fullName>
    </submittedName>
</protein>
<reference evidence="11 12" key="1">
    <citation type="submission" date="2024-09" db="EMBL/GenBank/DDBJ databases">
        <authorList>
            <person name="Sun Q."/>
            <person name="Mori K."/>
        </authorList>
    </citation>
    <scope>NUCLEOTIDE SEQUENCE [LARGE SCALE GENOMIC DNA]</scope>
    <source>
        <strain evidence="11 12">JCM 12763</strain>
    </source>
</reference>
<keyword evidence="3" id="KW-1003">Cell membrane</keyword>
<evidence type="ECO:0000256" key="4">
    <source>
        <dbReference type="ARBA" id="ARBA00022519"/>
    </source>
</evidence>
<dbReference type="CDD" id="cd06261">
    <property type="entry name" value="TM_PBP2"/>
    <property type="match status" value="2"/>
</dbReference>
<feature type="transmembrane region" description="Helical" evidence="8">
    <location>
        <begin position="556"/>
        <end position="577"/>
    </location>
</feature>
<dbReference type="PANTHER" id="PTHR43357">
    <property type="entry name" value="INNER MEMBRANE ABC TRANSPORTER PERMEASE PROTEIN YDCV"/>
    <property type="match status" value="1"/>
</dbReference>
<evidence type="ECO:0000256" key="5">
    <source>
        <dbReference type="ARBA" id="ARBA00022692"/>
    </source>
</evidence>
<keyword evidence="6 8" id="KW-1133">Transmembrane helix</keyword>
<dbReference type="InterPro" id="IPR000515">
    <property type="entry name" value="MetI-like"/>
</dbReference>
<feature type="transmembrane region" description="Helical" evidence="8">
    <location>
        <begin position="99"/>
        <end position="123"/>
    </location>
</feature>
<dbReference type="Gene3D" id="1.10.3720.10">
    <property type="entry name" value="MetI-like"/>
    <property type="match status" value="2"/>
</dbReference>
<evidence type="ECO:0000313" key="11">
    <source>
        <dbReference type="EMBL" id="MFB9731428.1"/>
    </source>
</evidence>
<evidence type="ECO:0000256" key="2">
    <source>
        <dbReference type="ARBA" id="ARBA00022448"/>
    </source>
</evidence>
<comment type="similarity">
    <text evidence="8">Belongs to the binding-protein-dependent transport system permease family.</text>
</comment>
<evidence type="ECO:0000313" key="12">
    <source>
        <dbReference type="Proteomes" id="UP001589613"/>
    </source>
</evidence>
<evidence type="ECO:0000259" key="10">
    <source>
        <dbReference type="PROSITE" id="PS50928"/>
    </source>
</evidence>
<feature type="transmembrane region" description="Helical" evidence="8">
    <location>
        <begin position="174"/>
        <end position="193"/>
    </location>
</feature>
<keyword evidence="5 8" id="KW-0812">Transmembrane</keyword>
<feature type="domain" description="ABC transmembrane type-1" evidence="10">
    <location>
        <begin position="100"/>
        <end position="296"/>
    </location>
</feature>
<evidence type="ECO:0000256" key="1">
    <source>
        <dbReference type="ARBA" id="ARBA00004429"/>
    </source>
</evidence>
<gene>
    <name evidence="11" type="ORF">ACFFN0_05175</name>
</gene>
<comment type="caution">
    <text evidence="11">The sequence shown here is derived from an EMBL/GenBank/DDBJ whole genome shotgun (WGS) entry which is preliminary data.</text>
</comment>
<feature type="compositionally biased region" description="Pro residues" evidence="9">
    <location>
        <begin position="12"/>
        <end position="28"/>
    </location>
</feature>
<dbReference type="InterPro" id="IPR035906">
    <property type="entry name" value="MetI-like_sf"/>
</dbReference>
<evidence type="ECO:0000256" key="8">
    <source>
        <dbReference type="RuleBase" id="RU363032"/>
    </source>
</evidence>
<keyword evidence="12" id="KW-1185">Reference proteome</keyword>
<accession>A0ABV5V114</accession>
<feature type="region of interest" description="Disordered" evidence="9">
    <location>
        <begin position="1"/>
        <end position="37"/>
    </location>
</feature>
<feature type="transmembrane region" description="Helical" evidence="8">
    <location>
        <begin position="323"/>
        <end position="345"/>
    </location>
</feature>
<comment type="subcellular location">
    <subcellularLocation>
        <location evidence="1">Cell inner membrane</location>
        <topology evidence="1">Multi-pass membrane protein</topology>
    </subcellularLocation>
    <subcellularLocation>
        <location evidence="8">Cell membrane</location>
        <topology evidence="8">Multi-pass membrane protein</topology>
    </subcellularLocation>
</comment>
<evidence type="ECO:0000256" key="9">
    <source>
        <dbReference type="SAM" id="MobiDB-lite"/>
    </source>
</evidence>
<feature type="transmembrane region" description="Helical" evidence="8">
    <location>
        <begin position="386"/>
        <end position="404"/>
    </location>
</feature>
<feature type="domain" description="ABC transmembrane type-1" evidence="10">
    <location>
        <begin position="379"/>
        <end position="577"/>
    </location>
</feature>
<dbReference type="PROSITE" id="PS50928">
    <property type="entry name" value="ABC_TM1"/>
    <property type="match status" value="2"/>
</dbReference>
<proteinExistence type="inferred from homology"/>
<feature type="transmembrane region" description="Helical" evidence="8">
    <location>
        <begin position="455"/>
        <end position="474"/>
    </location>
</feature>
<feature type="transmembrane region" description="Helical" evidence="8">
    <location>
        <begin position="416"/>
        <end position="443"/>
    </location>
</feature>
<feature type="transmembrane region" description="Helical" evidence="8">
    <location>
        <begin position="274"/>
        <end position="296"/>
    </location>
</feature>
<dbReference type="PANTHER" id="PTHR43357:SF4">
    <property type="entry name" value="INNER MEMBRANE ABC TRANSPORTER PERMEASE PROTEIN YDCV"/>
    <property type="match status" value="1"/>
</dbReference>
<evidence type="ECO:0000256" key="7">
    <source>
        <dbReference type="ARBA" id="ARBA00023136"/>
    </source>
</evidence>
<evidence type="ECO:0000256" key="3">
    <source>
        <dbReference type="ARBA" id="ARBA00022475"/>
    </source>
</evidence>